<accession>A0A1I5S6P3</accession>
<gene>
    <name evidence="3" type="ORF">SAMN03084138_02798</name>
</gene>
<protein>
    <recommendedName>
        <fullName evidence="5">Lipoprotein</fullName>
    </recommendedName>
</protein>
<evidence type="ECO:0000256" key="2">
    <source>
        <dbReference type="SAM" id="SignalP"/>
    </source>
</evidence>
<dbReference type="OrthoDB" id="5897571at2"/>
<dbReference type="GeneID" id="35870684"/>
<feature type="compositionally biased region" description="Low complexity" evidence="1">
    <location>
        <begin position="19"/>
        <end position="31"/>
    </location>
</feature>
<feature type="signal peptide" evidence="2">
    <location>
        <begin position="1"/>
        <end position="20"/>
    </location>
</feature>
<feature type="chain" id="PRO_5010198681" description="Lipoprotein" evidence="2">
    <location>
        <begin position="21"/>
        <end position="848"/>
    </location>
</feature>
<reference evidence="3 4" key="1">
    <citation type="submission" date="2016-10" db="EMBL/GenBank/DDBJ databases">
        <authorList>
            <person name="de Groot N.N."/>
        </authorList>
    </citation>
    <scope>NUCLEOTIDE SEQUENCE [LARGE SCALE GENOMIC DNA]</scope>
    <source>
        <strain evidence="3 4">DSM 15893</strain>
    </source>
</reference>
<dbReference type="AlphaFoldDB" id="A0A1I5S6P3"/>
<evidence type="ECO:0000313" key="3">
    <source>
        <dbReference type="EMBL" id="SFP66364.1"/>
    </source>
</evidence>
<dbReference type="STRING" id="1121869.SAMN03084138_02798"/>
<evidence type="ECO:0000313" key="4">
    <source>
        <dbReference type="Proteomes" id="UP000182692"/>
    </source>
</evidence>
<organism evidence="3 4">
    <name type="scientific">Enterovibrio norvegicus DSM 15893</name>
    <dbReference type="NCBI Taxonomy" id="1121869"/>
    <lineage>
        <taxon>Bacteria</taxon>
        <taxon>Pseudomonadati</taxon>
        <taxon>Pseudomonadota</taxon>
        <taxon>Gammaproteobacteria</taxon>
        <taxon>Vibrionales</taxon>
        <taxon>Vibrionaceae</taxon>
        <taxon>Enterovibrio</taxon>
    </lineage>
</organism>
<proteinExistence type="predicted"/>
<dbReference type="PROSITE" id="PS51257">
    <property type="entry name" value="PROKAR_LIPOPROTEIN"/>
    <property type="match status" value="1"/>
</dbReference>
<evidence type="ECO:0008006" key="5">
    <source>
        <dbReference type="Google" id="ProtNLM"/>
    </source>
</evidence>
<keyword evidence="2" id="KW-0732">Signal</keyword>
<evidence type="ECO:0000256" key="1">
    <source>
        <dbReference type="SAM" id="MobiDB-lite"/>
    </source>
</evidence>
<dbReference type="RefSeq" id="WP_074927372.1">
    <property type="nucleotide sequence ID" value="NZ_FOWR01000020.1"/>
</dbReference>
<sequence length="848" mass="92070">MKLKRTLLATAIALSLAACGGDSSSSTSGSTPEPTQTNLSGKAADGYLQNANVCLDINQNKACDSDEPTATTDENGAFSIEATQAHIDSAPLLVNVIPGTTTDSDQPGVAIDKGYTLSAPSAFNFVSPMTTLIQNEIEKGATIEESVAQIQTKLGTDLDVTADYIAGKSDVTNQAEFERLHKIAQVTARVIASKLDELKDDALNNGVSNVDLINVINEEVTKSLSDIVSDVTLAGNGFDPDTVADSAKDKIDLSASNMKDKIDTNNADRHSASTRLATLIESEGLLWIGSEQEDDQIQLQYGTLTSANDGNLIDQEYASTPDFGDFELNEGGSHRQRILNAQGWDIADDTIISIESREDGSAVLVTRTPELSMNVKTSKVDVSDLRVTSIVSKTADNTSGAWESMLSPGLTFPTNTFAYKLKISEITDAYFSFNEGDWCTDEQKQARGGMCNSVYVEGAPTLAQTLGDLISPNSGTSVNGMVSMVGIPGGAIMAELQKNGRVKYYEYLFSNGDIHHIANGYWQDIDAFGKTLRKIEAPNAVVHHANRGWNNFNTNDNSAYFSVVDDFVRLIWQERSSTFDEYVFASSLLPLFTDNIVLPSPTTFAQCMASLPDANHTQKVGDKITYQVEKSVAWENDSALTDYIETFEYMGNGFSWLSAYPNISDLPAWVAATDGALNKTLFSAFSVDDELLHMEESFHDAASYYGEVGLIADGSYGGWGSVRATLPENAEKRLNTPISSSFTKVKMDDLVYLSRGDRDGDGTTEGGSFNDLILTQIDVTETYEGKFDVVVPFGTITACKVTEKVRINGSDIEDVDTRWYTNRGIVQQKINAPSWAPQYHRYAVSLPE</sequence>
<feature type="region of interest" description="Disordered" evidence="1">
    <location>
        <begin position="19"/>
        <end position="42"/>
    </location>
</feature>
<dbReference type="Proteomes" id="UP000182692">
    <property type="component" value="Unassembled WGS sequence"/>
</dbReference>
<dbReference type="EMBL" id="FOWR01000020">
    <property type="protein sequence ID" value="SFP66364.1"/>
    <property type="molecule type" value="Genomic_DNA"/>
</dbReference>
<name>A0A1I5S6P3_9GAMM</name>